<dbReference type="Pfam" id="PF07209">
    <property type="entry name" value="DUF1415"/>
    <property type="match status" value="1"/>
</dbReference>
<evidence type="ECO:0000313" key="1">
    <source>
        <dbReference type="EMBL" id="CAD9380580.1"/>
    </source>
</evidence>
<name>A0A7S2AY05_9STRA</name>
<protein>
    <submittedName>
        <fullName evidence="1">Uncharacterized protein</fullName>
    </submittedName>
</protein>
<dbReference type="AlphaFoldDB" id="A0A7S2AY05"/>
<sequence length="138" mass="15431">MEFIMGEIYALRSIDPLKPATTLVLLPGFPTFDSFMDLYAVAEDIANKDDNSRVIQVLPFHPDATFTDVQSDAADFSSRSPVPMLHLLRDADVEMAEYEWAQRHAPDSPPGIQERNAAYLRGLGYDEVAQVVERASSR</sequence>
<dbReference type="InterPro" id="IPR009858">
    <property type="entry name" value="DUF1415"/>
</dbReference>
<accession>A0A7S2AY05</accession>
<reference evidence="1" key="1">
    <citation type="submission" date="2021-01" db="EMBL/GenBank/DDBJ databases">
        <authorList>
            <person name="Corre E."/>
            <person name="Pelletier E."/>
            <person name="Niang G."/>
            <person name="Scheremetjew M."/>
            <person name="Finn R."/>
            <person name="Kale V."/>
            <person name="Holt S."/>
            <person name="Cochrane G."/>
            <person name="Meng A."/>
            <person name="Brown T."/>
            <person name="Cohen L."/>
        </authorList>
    </citation>
    <scope>NUCLEOTIDE SEQUENCE</scope>
    <source>
        <strain evidence="1">CCMP1381</strain>
    </source>
</reference>
<organism evidence="1">
    <name type="scientific">Octactis speculum</name>
    <dbReference type="NCBI Taxonomy" id="3111310"/>
    <lineage>
        <taxon>Eukaryota</taxon>
        <taxon>Sar</taxon>
        <taxon>Stramenopiles</taxon>
        <taxon>Ochrophyta</taxon>
        <taxon>Dictyochophyceae</taxon>
        <taxon>Dictyochales</taxon>
        <taxon>Dictyochaceae</taxon>
        <taxon>Octactis</taxon>
    </lineage>
</organism>
<dbReference type="EMBL" id="HBGS01007953">
    <property type="protein sequence ID" value="CAD9380580.1"/>
    <property type="molecule type" value="Transcribed_RNA"/>
</dbReference>
<gene>
    <name evidence="1" type="ORF">DSPE1174_LOCUS4137</name>
</gene>
<proteinExistence type="predicted"/>